<evidence type="ECO:0000256" key="9">
    <source>
        <dbReference type="NCBIfam" id="TIGR01529"/>
    </source>
</evidence>
<dbReference type="HAMAP" id="MF_00173">
    <property type="entry name" value="Arg_repressor"/>
    <property type="match status" value="1"/>
</dbReference>
<evidence type="ECO:0000313" key="13">
    <source>
        <dbReference type="Proteomes" id="UP001595955"/>
    </source>
</evidence>
<evidence type="ECO:0000256" key="7">
    <source>
        <dbReference type="ARBA" id="ARBA00023163"/>
    </source>
</evidence>
<keyword evidence="7 8" id="KW-0804">Transcription</keyword>
<dbReference type="InterPro" id="IPR036388">
    <property type="entry name" value="WH-like_DNA-bd_sf"/>
</dbReference>
<feature type="domain" description="Arginine repressor C-terminal" evidence="11">
    <location>
        <begin position="100"/>
        <end position="164"/>
    </location>
</feature>
<dbReference type="InterPro" id="IPR020900">
    <property type="entry name" value="Arg_repress_DNA-bd"/>
</dbReference>
<evidence type="ECO:0000256" key="1">
    <source>
        <dbReference type="ARBA" id="ARBA00004496"/>
    </source>
</evidence>
<keyword evidence="6 8" id="KW-0238">DNA-binding</keyword>
<keyword evidence="5 8" id="KW-0805">Transcription regulation</keyword>
<dbReference type="Gene3D" id="3.30.1360.40">
    <property type="match status" value="1"/>
</dbReference>
<dbReference type="SUPFAM" id="SSF55252">
    <property type="entry name" value="C-terminal domain of arginine repressor"/>
    <property type="match status" value="1"/>
</dbReference>
<evidence type="ECO:0000256" key="4">
    <source>
        <dbReference type="ARBA" id="ARBA00022491"/>
    </source>
</evidence>
<evidence type="ECO:0000256" key="5">
    <source>
        <dbReference type="ARBA" id="ARBA00023015"/>
    </source>
</evidence>
<comment type="function">
    <text evidence="8">Regulates arginine biosynthesis genes.</text>
</comment>
<evidence type="ECO:0000256" key="2">
    <source>
        <dbReference type="ARBA" id="ARBA00008316"/>
    </source>
</evidence>
<comment type="pathway">
    <text evidence="8">Amino-acid biosynthesis; L-arginine biosynthesis [regulation].</text>
</comment>
<dbReference type="Pfam" id="PF01316">
    <property type="entry name" value="Arg_repressor"/>
    <property type="match status" value="1"/>
</dbReference>
<dbReference type="InterPro" id="IPR020899">
    <property type="entry name" value="Arg_repress_C"/>
</dbReference>
<organism evidence="12 13">
    <name type="scientific">Georgenia faecalis</name>
    <dbReference type="NCBI Taxonomy" id="2483799"/>
    <lineage>
        <taxon>Bacteria</taxon>
        <taxon>Bacillati</taxon>
        <taxon>Actinomycetota</taxon>
        <taxon>Actinomycetes</taxon>
        <taxon>Micrococcales</taxon>
        <taxon>Bogoriellaceae</taxon>
        <taxon>Georgenia</taxon>
    </lineage>
</organism>
<dbReference type="InterPro" id="IPR036251">
    <property type="entry name" value="Arg_repress_C_sf"/>
</dbReference>
<dbReference type="NCBIfam" id="TIGR01529">
    <property type="entry name" value="argR_whole"/>
    <property type="match status" value="1"/>
</dbReference>
<dbReference type="PANTHER" id="PTHR34471:SF1">
    <property type="entry name" value="ARGININE REPRESSOR"/>
    <property type="match status" value="1"/>
</dbReference>
<comment type="caution">
    <text evidence="12">The sequence shown here is derived from an EMBL/GenBank/DDBJ whole genome shotgun (WGS) entry which is preliminary data.</text>
</comment>
<dbReference type="Gene3D" id="1.10.10.10">
    <property type="entry name" value="Winged helix-like DNA-binding domain superfamily/Winged helix DNA-binding domain"/>
    <property type="match status" value="1"/>
</dbReference>
<dbReference type="EMBL" id="JBHSGF010000011">
    <property type="protein sequence ID" value="MFC4556417.1"/>
    <property type="molecule type" value="Genomic_DNA"/>
</dbReference>
<evidence type="ECO:0000259" key="10">
    <source>
        <dbReference type="Pfam" id="PF01316"/>
    </source>
</evidence>
<comment type="subcellular location">
    <subcellularLocation>
        <location evidence="1 8">Cytoplasm</location>
    </subcellularLocation>
</comment>
<evidence type="ECO:0000313" key="12">
    <source>
        <dbReference type="EMBL" id="MFC4556417.1"/>
    </source>
</evidence>
<evidence type="ECO:0000256" key="8">
    <source>
        <dbReference type="HAMAP-Rule" id="MF_00173"/>
    </source>
</evidence>
<accession>A0ABV9DCF8</accession>
<dbReference type="Pfam" id="PF02863">
    <property type="entry name" value="Arg_repressor_C"/>
    <property type="match status" value="1"/>
</dbReference>
<keyword evidence="4 8" id="KW-0678">Repressor</keyword>
<dbReference type="PRINTS" id="PR01467">
    <property type="entry name" value="ARGREPRESSOR"/>
</dbReference>
<proteinExistence type="inferred from homology"/>
<evidence type="ECO:0000256" key="3">
    <source>
        <dbReference type="ARBA" id="ARBA00022490"/>
    </source>
</evidence>
<dbReference type="InterPro" id="IPR001669">
    <property type="entry name" value="Arg_repress"/>
</dbReference>
<protein>
    <recommendedName>
        <fullName evidence="8 9">Arginine repressor</fullName>
    </recommendedName>
</protein>
<dbReference type="RefSeq" id="WP_122824439.1">
    <property type="nucleotide sequence ID" value="NZ_CP033325.1"/>
</dbReference>
<name>A0ABV9DCF8_9MICO</name>
<keyword evidence="13" id="KW-1185">Reference proteome</keyword>
<keyword evidence="8" id="KW-0028">Amino-acid biosynthesis</keyword>
<sequence length="184" mass="19024">MSSPSIPATKAARHALIERILTRSSIRSQAELSAQLADHGIQATQATLSRDLVELRALKVRSADGSQVYALPGEGAVGALTAPTAPDHTQRASRLARWCAELLVTAETTGPFLVLRTPAGAAQFLASALDQQGLDAVLGTIAGDDTILVITRDVPAAEQLAVRLLDLAAPGAGVAEPSTGETDE</sequence>
<reference evidence="13" key="1">
    <citation type="journal article" date="2019" name="Int. J. Syst. Evol. Microbiol.">
        <title>The Global Catalogue of Microorganisms (GCM) 10K type strain sequencing project: providing services to taxonomists for standard genome sequencing and annotation.</title>
        <authorList>
            <consortium name="The Broad Institute Genomics Platform"/>
            <consortium name="The Broad Institute Genome Sequencing Center for Infectious Disease"/>
            <person name="Wu L."/>
            <person name="Ma J."/>
        </authorList>
    </citation>
    <scope>NUCLEOTIDE SEQUENCE [LARGE SCALE GENOMIC DNA]</scope>
    <source>
        <strain evidence="13">JCM 3369</strain>
    </source>
</reference>
<gene>
    <name evidence="8 12" type="primary">argR</name>
    <name evidence="12" type="ORF">ACFO3F_14275</name>
</gene>
<dbReference type="Proteomes" id="UP001595955">
    <property type="component" value="Unassembled WGS sequence"/>
</dbReference>
<evidence type="ECO:0000259" key="11">
    <source>
        <dbReference type="Pfam" id="PF02863"/>
    </source>
</evidence>
<keyword evidence="3 8" id="KW-0963">Cytoplasm</keyword>
<keyword evidence="8" id="KW-0055">Arginine biosynthesis</keyword>
<evidence type="ECO:0000256" key="6">
    <source>
        <dbReference type="ARBA" id="ARBA00023125"/>
    </source>
</evidence>
<feature type="domain" description="Arginine repressor DNA-binding" evidence="10">
    <location>
        <begin position="9"/>
        <end position="75"/>
    </location>
</feature>
<dbReference type="PANTHER" id="PTHR34471">
    <property type="entry name" value="ARGININE REPRESSOR"/>
    <property type="match status" value="1"/>
</dbReference>
<dbReference type="SUPFAM" id="SSF46785">
    <property type="entry name" value="Winged helix' DNA-binding domain"/>
    <property type="match status" value="1"/>
</dbReference>
<comment type="similarity">
    <text evidence="2 8">Belongs to the ArgR family.</text>
</comment>
<dbReference type="InterPro" id="IPR036390">
    <property type="entry name" value="WH_DNA-bd_sf"/>
</dbReference>